<dbReference type="InterPro" id="IPR001091">
    <property type="entry name" value="RM_Methyltransferase"/>
</dbReference>
<keyword evidence="2" id="KW-0808">Transferase</keyword>
<organism evidence="5 6">
    <name type="scientific">Stygiolobus caldivivus</name>
    <dbReference type="NCBI Taxonomy" id="2824673"/>
    <lineage>
        <taxon>Archaea</taxon>
        <taxon>Thermoproteota</taxon>
        <taxon>Thermoprotei</taxon>
        <taxon>Sulfolobales</taxon>
        <taxon>Sulfolobaceae</taxon>
        <taxon>Stygiolobus</taxon>
    </lineage>
</organism>
<dbReference type="PANTHER" id="PTHR14911">
    <property type="entry name" value="THUMP DOMAIN-CONTAINING"/>
    <property type="match status" value="1"/>
</dbReference>
<dbReference type="GO" id="GO:0016423">
    <property type="term" value="F:tRNA (guanine) methyltransferase activity"/>
    <property type="evidence" value="ECO:0007669"/>
    <property type="project" value="TreeGrafter"/>
</dbReference>
<keyword evidence="3" id="KW-0680">Restriction system</keyword>
<sequence length="312" mass="35628">MKRITLQDYLDFVKAHGEVAFGDSKIKLEPIKVTRLVPEDGELTDVSTTVWSFPERGSWATHKGDYRGNFAPQIPRAVILKYTKPGDLVLDPMVGSGTTCVEAILLGRDCIGVDININAVMLAFHRVYWLEKYLEECKDCESLRKAKVELYLGDARDLKGVEDSSIDLVVTHPPYFNIIDYMSGVEGDLSNGNKLEDYIKALSDVGREVFRVLKDGKQFAVLLGDTRIRKHYVPITAYALMSFLNLGFVLREEVIKIQHKMKTTREVWIKAKRDFLLIYHEKMFIFDKVVSEKELGKYKYSSRAFLDKLGLT</sequence>
<comment type="similarity">
    <text evidence="3">Belongs to the N(4)/N(6)-methyltransferase family.</text>
</comment>
<dbReference type="GeneID" id="66162736"/>
<evidence type="ECO:0000259" key="4">
    <source>
        <dbReference type="Pfam" id="PF01555"/>
    </source>
</evidence>
<evidence type="ECO:0000313" key="6">
    <source>
        <dbReference type="Proteomes" id="UP000825123"/>
    </source>
</evidence>
<comment type="catalytic activity">
    <reaction evidence="3">
        <text>a 2'-deoxycytidine in DNA + S-adenosyl-L-methionine = an N(4)-methyl-2'-deoxycytidine in DNA + S-adenosyl-L-homocysteine + H(+)</text>
        <dbReference type="Rhea" id="RHEA:16857"/>
        <dbReference type="Rhea" id="RHEA-COMP:11369"/>
        <dbReference type="Rhea" id="RHEA-COMP:13674"/>
        <dbReference type="ChEBI" id="CHEBI:15378"/>
        <dbReference type="ChEBI" id="CHEBI:57856"/>
        <dbReference type="ChEBI" id="CHEBI:59789"/>
        <dbReference type="ChEBI" id="CHEBI:85452"/>
        <dbReference type="ChEBI" id="CHEBI:137933"/>
        <dbReference type="EC" id="2.1.1.113"/>
    </reaction>
</comment>
<protein>
    <recommendedName>
        <fullName evidence="3">Type II methyltransferase</fullName>
        <ecNumber evidence="3">2.1.1.113</ecNumber>
    </recommendedName>
    <alternativeName>
        <fullName evidence="3">N-4 cytosine-specific methyltransferase</fullName>
    </alternativeName>
</protein>
<keyword evidence="1 3" id="KW-0489">Methyltransferase</keyword>
<evidence type="ECO:0000256" key="2">
    <source>
        <dbReference type="ARBA" id="ARBA00022679"/>
    </source>
</evidence>
<name>A0A8D5ZIK1_9CREN</name>
<dbReference type="EC" id="2.1.1.113" evidence="3"/>
<proteinExistence type="inferred from homology"/>
<dbReference type="GO" id="GO:0015667">
    <property type="term" value="F:site-specific DNA-methyltransferase (cytosine-N4-specific) activity"/>
    <property type="evidence" value="ECO:0007669"/>
    <property type="project" value="UniProtKB-EC"/>
</dbReference>
<dbReference type="CDD" id="cd02440">
    <property type="entry name" value="AdoMet_MTases"/>
    <property type="match status" value="1"/>
</dbReference>
<feature type="domain" description="DNA methylase N-4/N-6" evidence="4">
    <location>
        <begin position="166"/>
        <end position="288"/>
    </location>
</feature>
<dbReference type="AlphaFoldDB" id="A0A8D5ZIK1"/>
<evidence type="ECO:0000313" key="5">
    <source>
        <dbReference type="EMBL" id="BCU69691.1"/>
    </source>
</evidence>
<dbReference type="Proteomes" id="UP000825123">
    <property type="component" value="Chromosome"/>
</dbReference>
<dbReference type="GO" id="GO:0030488">
    <property type="term" value="P:tRNA methylation"/>
    <property type="evidence" value="ECO:0007669"/>
    <property type="project" value="TreeGrafter"/>
</dbReference>
<accession>A0A8D5ZIK1</accession>
<dbReference type="InterPro" id="IPR002941">
    <property type="entry name" value="DNA_methylase_N4/N6"/>
</dbReference>
<dbReference type="SUPFAM" id="SSF53335">
    <property type="entry name" value="S-adenosyl-L-methionine-dependent methyltransferases"/>
    <property type="match status" value="2"/>
</dbReference>
<keyword evidence="3" id="KW-0949">S-adenosyl-L-methionine</keyword>
<dbReference type="GO" id="GO:0009307">
    <property type="term" value="P:DNA restriction-modification system"/>
    <property type="evidence" value="ECO:0007669"/>
    <property type="project" value="UniProtKB-KW"/>
</dbReference>
<evidence type="ECO:0000256" key="1">
    <source>
        <dbReference type="ARBA" id="ARBA00022603"/>
    </source>
</evidence>
<dbReference type="InterPro" id="IPR029063">
    <property type="entry name" value="SAM-dependent_MTases_sf"/>
</dbReference>
<dbReference type="PRINTS" id="PR00508">
    <property type="entry name" value="S21N4MTFRASE"/>
</dbReference>
<dbReference type="GO" id="GO:0003677">
    <property type="term" value="F:DNA binding"/>
    <property type="evidence" value="ECO:0007669"/>
    <property type="project" value="InterPro"/>
</dbReference>
<keyword evidence="6" id="KW-1185">Reference proteome</keyword>
<feature type="domain" description="DNA methylase N-4/N-6" evidence="4">
    <location>
        <begin position="35"/>
        <end position="123"/>
    </location>
</feature>
<gene>
    <name evidence="5" type="ORF">KN1_09880</name>
</gene>
<reference evidence="5 6" key="1">
    <citation type="submission" date="2021-04" db="EMBL/GenBank/DDBJ databases">
        <title>Complete genome sequence of Stygiolobus sp. KN-1.</title>
        <authorList>
            <person name="Nakamura K."/>
            <person name="Sakai H."/>
            <person name="Kurosawa N."/>
        </authorList>
    </citation>
    <scope>NUCLEOTIDE SEQUENCE [LARGE SCALE GENOMIC DNA]</scope>
    <source>
        <strain evidence="5 6">KN-1</strain>
    </source>
</reference>
<evidence type="ECO:0000256" key="3">
    <source>
        <dbReference type="RuleBase" id="RU362026"/>
    </source>
</evidence>
<dbReference type="Gene3D" id="3.40.50.150">
    <property type="entry name" value="Vaccinia Virus protein VP39"/>
    <property type="match status" value="2"/>
</dbReference>
<dbReference type="RefSeq" id="WP_221289683.1">
    <property type="nucleotide sequence ID" value="NZ_AP024597.1"/>
</dbReference>
<dbReference type="Pfam" id="PF01555">
    <property type="entry name" value="N6_N4_Mtase"/>
    <property type="match status" value="2"/>
</dbReference>
<dbReference type="PANTHER" id="PTHR14911:SF13">
    <property type="entry name" value="TRNA (GUANINE(6)-N2)-METHYLTRANSFERASE THUMP3"/>
    <property type="match status" value="1"/>
</dbReference>
<dbReference type="EMBL" id="AP024597">
    <property type="protein sequence ID" value="BCU69691.1"/>
    <property type="molecule type" value="Genomic_DNA"/>
</dbReference>
<dbReference type="REBASE" id="514928">
    <property type="entry name" value="M.SspKN1ORF9880P"/>
</dbReference>
<dbReference type="KEGG" id="csty:KN1_09880"/>
<dbReference type="GO" id="GO:0008170">
    <property type="term" value="F:N-methyltransferase activity"/>
    <property type="evidence" value="ECO:0007669"/>
    <property type="project" value="InterPro"/>
</dbReference>